<dbReference type="Proteomes" id="UP001379945">
    <property type="component" value="Unassembled WGS sequence"/>
</dbReference>
<evidence type="ECO:0000313" key="2">
    <source>
        <dbReference type="Proteomes" id="UP001379945"/>
    </source>
</evidence>
<dbReference type="Pfam" id="PF08002">
    <property type="entry name" value="DUF1697"/>
    <property type="match status" value="1"/>
</dbReference>
<reference evidence="1 2" key="1">
    <citation type="submission" date="2024-04" db="EMBL/GenBank/DDBJ databases">
        <title>Novel species of the genus Ideonella isolated from streams.</title>
        <authorList>
            <person name="Lu H."/>
        </authorList>
    </citation>
    <scope>NUCLEOTIDE SEQUENCE [LARGE SCALE GENOMIC DNA]</scope>
    <source>
        <strain evidence="1 2">LYT19W</strain>
    </source>
</reference>
<organism evidence="1 2">
    <name type="scientific">Ideonella margarita</name>
    <dbReference type="NCBI Taxonomy" id="2984191"/>
    <lineage>
        <taxon>Bacteria</taxon>
        <taxon>Pseudomonadati</taxon>
        <taxon>Pseudomonadota</taxon>
        <taxon>Betaproteobacteria</taxon>
        <taxon>Burkholderiales</taxon>
        <taxon>Sphaerotilaceae</taxon>
        <taxon>Ideonella</taxon>
    </lineage>
</organism>
<sequence length="182" mass="19771">MAVTHIAFLRAINVTGRFIKMVDLAEHFRAMGCEDVSTHIQSGNVMFNAASLAAGDIASSLASELEQSLAARLGFTSEVFLRTPAQLADILARAEAAAAGLAPPGEVNVVFLPQPLSAEQQAQLAALRTEQDDLQHHGSEVYWRCLVRQSASKFSNSVVERRLRLRATLRRTSMLRGLLATL</sequence>
<dbReference type="EMBL" id="JBBUTI010000005">
    <property type="protein sequence ID" value="MEK8046273.1"/>
    <property type="molecule type" value="Genomic_DNA"/>
</dbReference>
<comment type="caution">
    <text evidence="1">The sequence shown here is derived from an EMBL/GenBank/DDBJ whole genome shotgun (WGS) entry which is preliminary data.</text>
</comment>
<dbReference type="PANTHER" id="PTHR36439:SF1">
    <property type="entry name" value="DUF1697 DOMAIN-CONTAINING PROTEIN"/>
    <property type="match status" value="1"/>
</dbReference>
<dbReference type="PIRSF" id="PIRSF008502">
    <property type="entry name" value="UCP008502"/>
    <property type="match status" value="1"/>
</dbReference>
<gene>
    <name evidence="1" type="ORF">AACH00_07965</name>
</gene>
<evidence type="ECO:0000313" key="1">
    <source>
        <dbReference type="EMBL" id="MEK8046273.1"/>
    </source>
</evidence>
<dbReference type="Gene3D" id="3.30.70.1280">
    <property type="entry name" value="SP0830-like domains"/>
    <property type="match status" value="1"/>
</dbReference>
<dbReference type="InterPro" id="IPR012545">
    <property type="entry name" value="DUF1697"/>
</dbReference>
<proteinExistence type="predicted"/>
<protein>
    <submittedName>
        <fullName evidence="1">DUF1697 domain-containing protein</fullName>
    </submittedName>
</protein>
<dbReference type="PANTHER" id="PTHR36439">
    <property type="entry name" value="BLL4334 PROTEIN"/>
    <property type="match status" value="1"/>
</dbReference>
<dbReference type="SUPFAM" id="SSF160379">
    <property type="entry name" value="SP0830-like"/>
    <property type="match status" value="1"/>
</dbReference>
<accession>A0ABU9C325</accession>
<dbReference type="RefSeq" id="WP_341398561.1">
    <property type="nucleotide sequence ID" value="NZ_JBBUTI010000005.1"/>
</dbReference>
<name>A0ABU9C325_9BURK</name>
<keyword evidence="2" id="KW-1185">Reference proteome</keyword>